<comment type="caution">
    <text evidence="1">The sequence shown here is derived from an EMBL/GenBank/DDBJ whole genome shotgun (WGS) entry which is preliminary data.</text>
</comment>
<dbReference type="RefSeq" id="WP_016164435.1">
    <property type="nucleotide sequence ID" value="NZ_JAKZGC010000030.1"/>
</dbReference>
<dbReference type="OrthoDB" id="6704258at2"/>
<organism evidence="1 2">
    <name type="scientific">Acinetobacter genomosp. 15BJ</name>
    <dbReference type="NCBI Taxonomy" id="106651"/>
    <lineage>
        <taxon>Bacteria</taxon>
        <taxon>Pseudomonadati</taxon>
        <taxon>Pseudomonadota</taxon>
        <taxon>Gammaproteobacteria</taxon>
        <taxon>Moraxellales</taxon>
        <taxon>Moraxellaceae</taxon>
        <taxon>Acinetobacter</taxon>
    </lineage>
</organism>
<dbReference type="PATRIC" id="fig|1217699.3.peg.2818"/>
<dbReference type="AlphaFoldDB" id="R9B1Z3"/>
<accession>R9B1Z3</accession>
<protein>
    <submittedName>
        <fullName evidence="1">Uncharacterized protein</fullName>
    </submittedName>
</protein>
<reference evidence="1 2" key="1">
    <citation type="submission" date="2013-03" db="EMBL/GenBank/DDBJ databases">
        <title>The Genome Sequence of Acinetobacter sp. CIP 110321.</title>
        <authorList>
            <consortium name="The Broad Institute Genome Sequencing Platform"/>
            <consortium name="The Broad Institute Genome Sequencing Center for Infectious Disease"/>
            <person name="Cerqueira G."/>
            <person name="Feldgarden M."/>
            <person name="Courvalin P."/>
            <person name="Perichon B."/>
            <person name="Grillot-Courvalin C."/>
            <person name="Clermont D."/>
            <person name="Rocha E."/>
            <person name="Yoon E.-J."/>
            <person name="Nemec A."/>
            <person name="Walker B."/>
            <person name="Young S.K."/>
            <person name="Zeng Q."/>
            <person name="Gargeya S."/>
            <person name="Fitzgerald M."/>
            <person name="Haas B."/>
            <person name="Abouelleil A."/>
            <person name="Alvarado L."/>
            <person name="Arachchi H.M."/>
            <person name="Berlin A.M."/>
            <person name="Chapman S.B."/>
            <person name="Dewar J."/>
            <person name="Goldberg J."/>
            <person name="Griggs A."/>
            <person name="Gujja S."/>
            <person name="Hansen M."/>
            <person name="Howarth C."/>
            <person name="Imamovic A."/>
            <person name="Larimer J."/>
            <person name="McCowan C."/>
            <person name="Murphy C."/>
            <person name="Neiman D."/>
            <person name="Pearson M."/>
            <person name="Priest M."/>
            <person name="Roberts A."/>
            <person name="Saif S."/>
            <person name="Shea T."/>
            <person name="Sisk P."/>
            <person name="Sykes S."/>
            <person name="Wortman J."/>
            <person name="Nusbaum C."/>
            <person name="Birren B."/>
        </authorList>
    </citation>
    <scope>NUCLEOTIDE SEQUENCE [LARGE SCALE GENOMIC DNA]</scope>
    <source>
        <strain evidence="1 2">CIP 110321</strain>
    </source>
</reference>
<dbReference type="HOGENOM" id="CLU_2068047_0_0_6"/>
<gene>
    <name evidence="1" type="ORF">F896_02876</name>
</gene>
<dbReference type="EMBL" id="AQFL01000014">
    <property type="protein sequence ID" value="EOR06416.1"/>
    <property type="molecule type" value="Genomic_DNA"/>
</dbReference>
<sequence length="118" mass="13722">MWLQELDKDIETRTEIRITVDSEVQPSYMSEFDGGIVEIESNGYFSNCDDASFTTDFGLKLKITNSEKYLNIFIPTQEEKNEDTKQMEVVELKLQTGMKVKVYRSKLGFSYFAEVKSY</sequence>
<evidence type="ECO:0000313" key="1">
    <source>
        <dbReference type="EMBL" id="EOR06416.1"/>
    </source>
</evidence>
<dbReference type="Proteomes" id="UP000016203">
    <property type="component" value="Unassembled WGS sequence"/>
</dbReference>
<proteinExistence type="predicted"/>
<evidence type="ECO:0000313" key="2">
    <source>
        <dbReference type="Proteomes" id="UP000016203"/>
    </source>
</evidence>
<name>R9B1Z3_9GAMM</name>